<dbReference type="OrthoDB" id="434695at2759"/>
<dbReference type="EMBL" id="KV453841">
    <property type="protein sequence ID" value="ODV92209.1"/>
    <property type="molecule type" value="Genomic_DNA"/>
</dbReference>
<accession>A0A1E4TKF1</accession>
<keyword evidence="3" id="KW-1185">Reference proteome</keyword>
<evidence type="ECO:0000313" key="3">
    <source>
        <dbReference type="Proteomes" id="UP000095023"/>
    </source>
</evidence>
<sequence length="677" mass="75775">MIQSSKLPSKFSDSASEEHVGDAIANRNLAISSWKQLGPPDLVTLLKTSPSKAEDETIHFSTGIDVSSEASIAAHLNTLVYKLGHTQTWFGRTVQWKVSAGTYCCYNAFSALDIRVEVSIPGSVEAYMIDATGNRREFSSESAPRIWLETFMSAMLRSLLFADDESHFVTACYASNPFDIQDFETRFLDAVETLFFRGPATGPPPGVQVATLVNNNLVQGLFKLVSATGRYDKTIAILSKIALKEPAVAALVAKAFLESDLEVDAVATLHEALKKNSRDPLALEIQSQFCLLKEKPDYAILLAKRAVEAAPSEFTTWANLAETYTKAGHYEQALLTLNTCPMFANSENDMFTLPAAAKIHLPLPSEGILDEVLDLGESEKSGNIDARLSRLTGFTLKGTFAHAYDILTRIMLETGWERLLILRAKIFVMDEEYRTERTAAYSGDAKGKTHNNDSDSGVSSEVDEKQSEKPVRANGVGGITEVRAPENSVSASVVKGSEEGANEITAPFRNKRLCERWLDNLFMVLYEDLKVYIEWRSEQAHYQSNNLEYKRSPIEWEILGLLAHRLHHEDEAIEALCSAARLRFTPRAHWTLLDLFLERKQYDKLIDTAVRLASWNHRWYVEFSPRLLHAFRIIVEQDGATKLHSKLISRSLPDNVCDIIMKYVRIISPDEPMNSEH</sequence>
<dbReference type="GO" id="GO:0034044">
    <property type="term" value="C:exomer complex"/>
    <property type="evidence" value="ECO:0007669"/>
    <property type="project" value="EnsemblFungi"/>
</dbReference>
<evidence type="ECO:0000313" key="2">
    <source>
        <dbReference type="EMBL" id="ODV92209.1"/>
    </source>
</evidence>
<gene>
    <name evidence="2" type="ORF">CANCADRAFT_55925</name>
</gene>
<dbReference type="InterPro" id="IPR011990">
    <property type="entry name" value="TPR-like_helical_dom_sf"/>
</dbReference>
<feature type="compositionally biased region" description="Basic and acidic residues" evidence="1">
    <location>
        <begin position="462"/>
        <end position="471"/>
    </location>
</feature>
<dbReference type="GO" id="GO:0006874">
    <property type="term" value="P:intracellular calcium ion homeostasis"/>
    <property type="evidence" value="ECO:0007669"/>
    <property type="project" value="EnsemblFungi"/>
</dbReference>
<protein>
    <recommendedName>
        <fullName evidence="4">Chaps-domain-containing protein</fullName>
    </recommendedName>
</protein>
<dbReference type="InterPro" id="IPR015374">
    <property type="entry name" value="ChAPs"/>
</dbReference>
<feature type="region of interest" description="Disordered" evidence="1">
    <location>
        <begin position="443"/>
        <end position="479"/>
    </location>
</feature>
<dbReference type="GO" id="GO:0043001">
    <property type="term" value="P:Golgi to plasma membrane protein transport"/>
    <property type="evidence" value="ECO:0007669"/>
    <property type="project" value="EnsemblFungi"/>
</dbReference>
<evidence type="ECO:0000256" key="1">
    <source>
        <dbReference type="SAM" id="MobiDB-lite"/>
    </source>
</evidence>
<dbReference type="GO" id="GO:0006896">
    <property type="term" value="P:Golgi to vacuole transport"/>
    <property type="evidence" value="ECO:0007669"/>
    <property type="project" value="EnsemblFungi"/>
</dbReference>
<dbReference type="AlphaFoldDB" id="A0A1E4TKF1"/>
<reference evidence="3" key="1">
    <citation type="submission" date="2016-02" db="EMBL/GenBank/DDBJ databases">
        <title>Comparative genomics of biotechnologically important yeasts.</title>
        <authorList>
            <consortium name="DOE Joint Genome Institute"/>
            <person name="Riley R."/>
            <person name="Haridas S."/>
            <person name="Wolfe K.H."/>
            <person name="Lopes M.R."/>
            <person name="Hittinger C.T."/>
            <person name="Goker M."/>
            <person name="Salamov A."/>
            <person name="Wisecaver J."/>
            <person name="Long T.M."/>
            <person name="Aerts A.L."/>
            <person name="Barry K."/>
            <person name="Choi C."/>
            <person name="Clum A."/>
            <person name="Coughlan A.Y."/>
            <person name="Deshpande S."/>
            <person name="Douglass A.P."/>
            <person name="Hanson S.J."/>
            <person name="Klenk H.-P."/>
            <person name="Labutti K."/>
            <person name="Lapidus A."/>
            <person name="Lindquist E."/>
            <person name="Lipzen A."/>
            <person name="Meier-Kolthoff J.P."/>
            <person name="Ohm R.A."/>
            <person name="Otillar R.P."/>
            <person name="Pangilinan J."/>
            <person name="Peng Y."/>
            <person name="Rokas A."/>
            <person name="Rosa C.A."/>
            <person name="Scheuner C."/>
            <person name="Sibirny A.A."/>
            <person name="Slot J.C."/>
            <person name="Stielow J.B."/>
            <person name="Sun H."/>
            <person name="Kurtzman C.P."/>
            <person name="Blackwell M."/>
            <person name="Jeffries T.W."/>
            <person name="Grigoriev I.V."/>
        </authorList>
    </citation>
    <scope>NUCLEOTIDE SEQUENCE [LARGE SCALE GENOMIC DNA]</scope>
    <source>
        <strain evidence="3">NRRL Y-17796</strain>
    </source>
</reference>
<dbReference type="Gene3D" id="1.25.40.10">
    <property type="entry name" value="Tetratricopeptide repeat domain"/>
    <property type="match status" value="2"/>
</dbReference>
<evidence type="ECO:0008006" key="4">
    <source>
        <dbReference type="Google" id="ProtNLM"/>
    </source>
</evidence>
<dbReference type="Pfam" id="PF09295">
    <property type="entry name" value="ChAPs"/>
    <property type="match status" value="1"/>
</dbReference>
<dbReference type="PANTHER" id="PTHR31975:SF1">
    <property type="entry name" value="BUD SITE SELECTION PROTEIN 7-RELATED"/>
    <property type="match status" value="1"/>
</dbReference>
<dbReference type="SUPFAM" id="SSF48452">
    <property type="entry name" value="TPR-like"/>
    <property type="match status" value="1"/>
</dbReference>
<dbReference type="Proteomes" id="UP000095023">
    <property type="component" value="Unassembled WGS sequence"/>
</dbReference>
<proteinExistence type="predicted"/>
<name>A0A1E4TKF1_9ASCO</name>
<dbReference type="PANTHER" id="PTHR31975">
    <property type="entry name" value="BUD SITE SELECTION PROTEIN 7-RELATED"/>
    <property type="match status" value="1"/>
</dbReference>
<organism evidence="2 3">
    <name type="scientific">Tortispora caseinolytica NRRL Y-17796</name>
    <dbReference type="NCBI Taxonomy" id="767744"/>
    <lineage>
        <taxon>Eukaryota</taxon>
        <taxon>Fungi</taxon>
        <taxon>Dikarya</taxon>
        <taxon>Ascomycota</taxon>
        <taxon>Saccharomycotina</taxon>
        <taxon>Trigonopsidomycetes</taxon>
        <taxon>Trigonopsidales</taxon>
        <taxon>Trigonopsidaceae</taxon>
        <taxon>Tortispora</taxon>
    </lineage>
</organism>